<name>A0A0R1USX9_9LACO</name>
<feature type="chain" id="PRO_5006411949" evidence="1">
    <location>
        <begin position="29"/>
        <end position="175"/>
    </location>
</feature>
<protein>
    <submittedName>
        <fullName evidence="2">Uncharacterized protein</fullName>
    </submittedName>
</protein>
<dbReference type="PATRIC" id="fig|1423753.3.peg.1560"/>
<dbReference type="AlphaFoldDB" id="A0A0R1USX9"/>
<gene>
    <name evidence="2" type="ORF">FD28_GL001498</name>
</gene>
<reference evidence="2 3" key="1">
    <citation type="journal article" date="2015" name="Genome Announc.">
        <title>Expanding the biotechnology potential of lactobacilli through comparative genomics of 213 strains and associated genera.</title>
        <authorList>
            <person name="Sun Z."/>
            <person name="Harris H.M."/>
            <person name="McCann A."/>
            <person name="Guo C."/>
            <person name="Argimon S."/>
            <person name="Zhang W."/>
            <person name="Yang X."/>
            <person name="Jeffery I.B."/>
            <person name="Cooney J.C."/>
            <person name="Kagawa T.F."/>
            <person name="Liu W."/>
            <person name="Song Y."/>
            <person name="Salvetti E."/>
            <person name="Wrobel A."/>
            <person name="Rasinkangas P."/>
            <person name="Parkhill J."/>
            <person name="Rea M.C."/>
            <person name="O'Sullivan O."/>
            <person name="Ritari J."/>
            <person name="Douillard F.P."/>
            <person name="Paul Ross R."/>
            <person name="Yang R."/>
            <person name="Briner A.E."/>
            <person name="Felis G.E."/>
            <person name="de Vos W.M."/>
            <person name="Barrangou R."/>
            <person name="Klaenhammer T.R."/>
            <person name="Caufield P.W."/>
            <person name="Cui Y."/>
            <person name="Zhang H."/>
            <person name="O'Toole P.W."/>
        </authorList>
    </citation>
    <scope>NUCLEOTIDE SEQUENCE [LARGE SCALE GENOMIC DNA]</scope>
    <source>
        <strain evidence="2 3">DSM 16381</strain>
    </source>
</reference>
<dbReference type="STRING" id="1423753.FD28_GL001498"/>
<comment type="caution">
    <text evidence="2">The sequence shown here is derived from an EMBL/GenBank/DDBJ whole genome shotgun (WGS) entry which is preliminary data.</text>
</comment>
<proteinExistence type="predicted"/>
<feature type="signal peptide" evidence="1">
    <location>
        <begin position="1"/>
        <end position="28"/>
    </location>
</feature>
<sequence length="175" mass="19794">MHKNLIKFVTLVGIGVSLLGAGSVTAHASKYYEGHFDSKRITYHIDSTSKHYRKILKSAVNDWNDQGVIKLVNTNKKSKADIRMTTAATVKHNWPGFCHIDTFDGDYMNARIKMNRKYFDENHLTDEQRTSLSEVEIGLTLGLKGNNRNNSIMGNFNHITSFDRANLKAAYKGVK</sequence>
<dbReference type="RefSeq" id="WP_057735315.1">
    <property type="nucleotide sequence ID" value="NZ_AZFS01000066.1"/>
</dbReference>
<keyword evidence="1" id="KW-0732">Signal</keyword>
<dbReference type="SUPFAM" id="SSF55486">
    <property type="entry name" value="Metalloproteases ('zincins'), catalytic domain"/>
    <property type="match status" value="1"/>
</dbReference>
<evidence type="ECO:0000313" key="3">
    <source>
        <dbReference type="Proteomes" id="UP000051580"/>
    </source>
</evidence>
<accession>A0A0R1USX9</accession>
<organism evidence="2 3">
    <name type="scientific">Levilactobacillus hammesii DSM 16381</name>
    <dbReference type="NCBI Taxonomy" id="1423753"/>
    <lineage>
        <taxon>Bacteria</taxon>
        <taxon>Bacillati</taxon>
        <taxon>Bacillota</taxon>
        <taxon>Bacilli</taxon>
        <taxon>Lactobacillales</taxon>
        <taxon>Lactobacillaceae</taxon>
        <taxon>Levilactobacillus</taxon>
    </lineage>
</organism>
<evidence type="ECO:0000313" key="2">
    <source>
        <dbReference type="EMBL" id="KRL93051.1"/>
    </source>
</evidence>
<evidence type="ECO:0000256" key="1">
    <source>
        <dbReference type="SAM" id="SignalP"/>
    </source>
</evidence>
<dbReference type="GO" id="GO:0008237">
    <property type="term" value="F:metallopeptidase activity"/>
    <property type="evidence" value="ECO:0007669"/>
    <property type="project" value="InterPro"/>
</dbReference>
<dbReference type="OrthoDB" id="2291485at2"/>
<dbReference type="Gene3D" id="3.40.390.10">
    <property type="entry name" value="Collagenase (Catalytic Domain)"/>
    <property type="match status" value="1"/>
</dbReference>
<dbReference type="Proteomes" id="UP000051580">
    <property type="component" value="Unassembled WGS sequence"/>
</dbReference>
<dbReference type="InterPro" id="IPR024079">
    <property type="entry name" value="MetalloPept_cat_dom_sf"/>
</dbReference>
<keyword evidence="3" id="KW-1185">Reference proteome</keyword>
<dbReference type="EMBL" id="AZFS01000066">
    <property type="protein sequence ID" value="KRL93051.1"/>
    <property type="molecule type" value="Genomic_DNA"/>
</dbReference>